<dbReference type="SUPFAM" id="SSF53448">
    <property type="entry name" value="Nucleotide-diphospho-sugar transferases"/>
    <property type="match status" value="1"/>
</dbReference>
<evidence type="ECO:0000256" key="3">
    <source>
        <dbReference type="ARBA" id="ARBA00022676"/>
    </source>
</evidence>
<dbReference type="InterPro" id="IPR028364">
    <property type="entry name" value="Ribosomal_uL1/biogenesis"/>
</dbReference>
<organism evidence="6 7">
    <name type="scientific">Ogataea polymorpha</name>
    <dbReference type="NCBI Taxonomy" id="460523"/>
    <lineage>
        <taxon>Eukaryota</taxon>
        <taxon>Fungi</taxon>
        <taxon>Dikarya</taxon>
        <taxon>Ascomycota</taxon>
        <taxon>Saccharomycotina</taxon>
        <taxon>Pichiomycetes</taxon>
        <taxon>Pichiales</taxon>
        <taxon>Pichiaceae</taxon>
        <taxon>Ogataea</taxon>
    </lineage>
</organism>
<dbReference type="Pfam" id="PF00687">
    <property type="entry name" value="Ribosomal_L1"/>
    <property type="match status" value="1"/>
</dbReference>
<evidence type="ECO:0000256" key="4">
    <source>
        <dbReference type="ARBA" id="ARBA00022679"/>
    </source>
</evidence>
<name>A0A9P8T8T2_9ASCO</name>
<dbReference type="GO" id="GO:0006487">
    <property type="term" value="P:protein N-linked glycosylation"/>
    <property type="evidence" value="ECO:0007669"/>
    <property type="project" value="TreeGrafter"/>
</dbReference>
<accession>A0A9P8T8T2</accession>
<dbReference type="PANTHER" id="PTHR31121:SF10">
    <property type="entry name" value="MANNOSYLTRANSFERASE KTR2-RELATED"/>
    <property type="match status" value="1"/>
</dbReference>
<keyword evidence="7" id="KW-1185">Reference proteome</keyword>
<dbReference type="InterPro" id="IPR002685">
    <property type="entry name" value="Glyco_trans_15"/>
</dbReference>
<dbReference type="FunFam" id="3.90.550.10:FF:000051">
    <property type="entry name" value="Alpha-1,2-mannosyltransferase (Ktr4)"/>
    <property type="match status" value="1"/>
</dbReference>
<dbReference type="PANTHER" id="PTHR31121">
    <property type="entry name" value="ALPHA-1,2 MANNOSYLTRANSFERASE KTR1"/>
    <property type="match status" value="1"/>
</dbReference>
<protein>
    <recommendedName>
        <fullName evidence="8">Mannosyltransferase</fullName>
    </recommendedName>
</protein>
<dbReference type="InterPro" id="IPR023674">
    <property type="entry name" value="Ribosomal_uL1-like"/>
</dbReference>
<reference evidence="6" key="1">
    <citation type="journal article" date="2021" name="Open Biol.">
        <title>Shared evolutionary footprints suggest mitochondrial oxidative damage underlies multiple complex I losses in fungi.</title>
        <authorList>
            <person name="Schikora-Tamarit M.A."/>
            <person name="Marcet-Houben M."/>
            <person name="Nosek J."/>
            <person name="Gabaldon T."/>
        </authorList>
    </citation>
    <scope>NUCLEOTIDE SEQUENCE</scope>
    <source>
        <strain evidence="6">NCAIM Y.01608</strain>
    </source>
</reference>
<dbReference type="EMBL" id="JAEUBD010000983">
    <property type="protein sequence ID" value="KAH3670141.1"/>
    <property type="molecule type" value="Genomic_DNA"/>
</dbReference>
<evidence type="ECO:0000313" key="6">
    <source>
        <dbReference type="EMBL" id="KAH3670141.1"/>
    </source>
</evidence>
<dbReference type="GO" id="GO:0006493">
    <property type="term" value="P:protein O-linked glycosylation"/>
    <property type="evidence" value="ECO:0007669"/>
    <property type="project" value="TreeGrafter"/>
</dbReference>
<evidence type="ECO:0000256" key="5">
    <source>
        <dbReference type="ARBA" id="ARBA00022968"/>
    </source>
</evidence>
<comment type="caution">
    <text evidence="6">The sequence shown here is derived from an EMBL/GenBank/DDBJ whole genome shotgun (WGS) entry which is preliminary data.</text>
</comment>
<dbReference type="InterPro" id="IPR029044">
    <property type="entry name" value="Nucleotide-diphossugar_trans"/>
</dbReference>
<evidence type="ECO:0000256" key="1">
    <source>
        <dbReference type="ARBA" id="ARBA00004606"/>
    </source>
</evidence>
<dbReference type="GO" id="GO:0016020">
    <property type="term" value="C:membrane"/>
    <property type="evidence" value="ECO:0007669"/>
    <property type="project" value="UniProtKB-SubCell"/>
</dbReference>
<dbReference type="InterPro" id="IPR016095">
    <property type="entry name" value="Ribosomal_uL1_3-a/b-sand"/>
</dbReference>
<dbReference type="GO" id="GO:0005794">
    <property type="term" value="C:Golgi apparatus"/>
    <property type="evidence" value="ECO:0007669"/>
    <property type="project" value="TreeGrafter"/>
</dbReference>
<proteinExistence type="inferred from homology"/>
<dbReference type="Proteomes" id="UP000788993">
    <property type="component" value="Unassembled WGS sequence"/>
</dbReference>
<evidence type="ECO:0000256" key="2">
    <source>
        <dbReference type="ARBA" id="ARBA00007677"/>
    </source>
</evidence>
<keyword evidence="5" id="KW-0812">Transmembrane</keyword>
<keyword evidence="5" id="KW-0735">Signal-anchor</keyword>
<reference evidence="6" key="2">
    <citation type="submission" date="2021-01" db="EMBL/GenBank/DDBJ databases">
        <authorList>
            <person name="Schikora-Tamarit M.A."/>
        </authorList>
    </citation>
    <scope>NUCLEOTIDE SEQUENCE</scope>
    <source>
        <strain evidence="6">NCAIM Y.01608</strain>
    </source>
</reference>
<comment type="subcellular location">
    <subcellularLocation>
        <location evidence="1">Membrane</location>
        <topology evidence="1">Single-pass type II membrane protein</topology>
    </subcellularLocation>
</comment>
<gene>
    <name evidence="6" type="ORF">OGATHE_002954</name>
</gene>
<dbReference type="SUPFAM" id="SSF56808">
    <property type="entry name" value="Ribosomal protein L1"/>
    <property type="match status" value="1"/>
</dbReference>
<dbReference type="Pfam" id="PF01793">
    <property type="entry name" value="Glyco_transf_15"/>
    <property type="match status" value="1"/>
</dbReference>
<dbReference type="GO" id="GO:0000026">
    <property type="term" value="F:alpha-1,2-mannosyltransferase activity"/>
    <property type="evidence" value="ECO:0007669"/>
    <property type="project" value="TreeGrafter"/>
</dbReference>
<sequence>MQKKNLVMDSNSSHSDWNLAVLNDELRSRAIRSLKALKAHLESQGDHHEAIYLIIDTKKPTSSDLDLVPRIIPLPHHKDSHENLKIMLITKDPVTKYKTLLEQKGAPTEDVFGEIVSMKKFKQFASNPKQIKKLYYEYDLLLADHRVYRLLPSLIGRSLFFKNNKKLPLMIQMAKPSPDAQLVKSKKSTKMKDERVEADYVLRQVKKIARSTTFVPSTGTCLSIVIGYSDFKLRQLIENMDAVLEYLTSPKFKPVGGVIKKGLAGIEDLHLKTSESEWLIIPSMAISRGLVAFIILISFFAQIWNARVRSKVKLNEIYSHSLEIVAKRDNSHLMDLELAKLKPASNSYARELFPKPISETPQLENATILMLCRNWELPGVLKSMRSLEDRFNRDYHYTWTFLNDKPFTEQFKEATTFMASGKTQYGLISPEDWNAPSFINVTKWEECLQDFEDRNVIYGGSKSYRNMCHFNSGFFYKQPLVLQYDYYFRVEPDVEYFCDFQMDPFRLFRENGKKYGFVISLIEYEDTIPTLWEAVEDFMNSNPEMIHPDSMLDFLTDDKPMGTEYLVVEHNSSYNLCHFWSNFEIGDLNFFRSKEYETYFKFLSQTGGFYYERWGDAPVHSIAAALLLNRSEIHHFEDIGYTHVPFVTCPESQMLRLGKRCICSDSTKNNNINLVPHSCLPRFWKYAGKSFLREYYHPEDYQ</sequence>
<dbReference type="GO" id="GO:0000032">
    <property type="term" value="P:cell wall mannoprotein biosynthetic process"/>
    <property type="evidence" value="ECO:0007669"/>
    <property type="project" value="TreeGrafter"/>
</dbReference>
<keyword evidence="3" id="KW-0328">Glycosyltransferase</keyword>
<dbReference type="Gene3D" id="3.90.550.10">
    <property type="entry name" value="Spore Coat Polysaccharide Biosynthesis Protein SpsA, Chain A"/>
    <property type="match status" value="1"/>
</dbReference>
<evidence type="ECO:0008006" key="8">
    <source>
        <dbReference type="Google" id="ProtNLM"/>
    </source>
</evidence>
<evidence type="ECO:0000313" key="7">
    <source>
        <dbReference type="Proteomes" id="UP000788993"/>
    </source>
</evidence>
<comment type="similarity">
    <text evidence="2">Belongs to the glycosyltransferase 15 family.</text>
</comment>
<keyword evidence="4" id="KW-0808">Transferase</keyword>
<dbReference type="AlphaFoldDB" id="A0A9P8T8T2"/>
<dbReference type="Gene3D" id="3.40.50.790">
    <property type="match status" value="1"/>
</dbReference>